<gene>
    <name evidence="2" type="ORF">FLP30_06810</name>
</gene>
<proteinExistence type="predicted"/>
<feature type="compositionally biased region" description="Low complexity" evidence="1">
    <location>
        <begin position="71"/>
        <end position="85"/>
    </location>
</feature>
<feature type="compositionally biased region" description="Polar residues" evidence="1">
    <location>
        <begin position="330"/>
        <end position="343"/>
    </location>
</feature>
<feature type="compositionally biased region" description="Polar residues" evidence="1">
    <location>
        <begin position="25"/>
        <end position="40"/>
    </location>
</feature>
<feature type="region of interest" description="Disordered" evidence="1">
    <location>
        <begin position="462"/>
        <end position="497"/>
    </location>
</feature>
<evidence type="ECO:0000313" key="3">
    <source>
        <dbReference type="Proteomes" id="UP000324536"/>
    </source>
</evidence>
<evidence type="ECO:0000256" key="1">
    <source>
        <dbReference type="SAM" id="MobiDB-lite"/>
    </source>
</evidence>
<feature type="region of interest" description="Disordered" evidence="1">
    <location>
        <begin position="162"/>
        <end position="181"/>
    </location>
</feature>
<feature type="region of interest" description="Disordered" evidence="1">
    <location>
        <begin position="323"/>
        <end position="348"/>
    </location>
</feature>
<feature type="compositionally biased region" description="Polar residues" evidence="1">
    <location>
        <begin position="135"/>
        <end position="145"/>
    </location>
</feature>
<protein>
    <submittedName>
        <fullName evidence="2">Uncharacterized protein</fullName>
    </submittedName>
</protein>
<feature type="region of interest" description="Disordered" evidence="1">
    <location>
        <begin position="69"/>
        <end position="145"/>
    </location>
</feature>
<feature type="region of interest" description="Disordered" evidence="1">
    <location>
        <begin position="1"/>
        <end position="41"/>
    </location>
</feature>
<feature type="compositionally biased region" description="Polar residues" evidence="1">
    <location>
        <begin position="86"/>
        <end position="105"/>
    </location>
</feature>
<accession>A0A5C1YNL2</accession>
<feature type="compositionally biased region" description="Low complexity" evidence="1">
    <location>
        <begin position="108"/>
        <end position="120"/>
    </location>
</feature>
<keyword evidence="3" id="KW-1185">Reference proteome</keyword>
<dbReference type="Proteomes" id="UP000324536">
    <property type="component" value="Chromosome"/>
</dbReference>
<evidence type="ECO:0000313" key="2">
    <source>
        <dbReference type="EMBL" id="QEO17463.1"/>
    </source>
</evidence>
<dbReference type="EMBL" id="CP043506">
    <property type="protein sequence ID" value="QEO17463.1"/>
    <property type="molecule type" value="Genomic_DNA"/>
</dbReference>
<reference evidence="2 3" key="1">
    <citation type="submission" date="2019-09" db="EMBL/GenBank/DDBJ databases">
        <title>Genome sequencing of strain KACC 21233.</title>
        <authorList>
            <person name="Heo J."/>
            <person name="Kim S.-J."/>
            <person name="Kim J.-S."/>
            <person name="Hong S.-B."/>
            <person name="Kwon S.-W."/>
        </authorList>
    </citation>
    <scope>NUCLEOTIDE SEQUENCE [LARGE SCALE GENOMIC DNA]</scope>
    <source>
        <strain evidence="2 3">KACC 21233</strain>
    </source>
</reference>
<feature type="compositionally biased region" description="Low complexity" evidence="1">
    <location>
        <begin position="1"/>
        <end position="16"/>
    </location>
</feature>
<organism evidence="2 3">
    <name type="scientific">Acetobacter vaccinii</name>
    <dbReference type="NCBI Taxonomy" id="2592655"/>
    <lineage>
        <taxon>Bacteria</taxon>
        <taxon>Pseudomonadati</taxon>
        <taxon>Pseudomonadota</taxon>
        <taxon>Alphaproteobacteria</taxon>
        <taxon>Acetobacterales</taxon>
        <taxon>Acetobacteraceae</taxon>
        <taxon>Acetobacter</taxon>
    </lineage>
</organism>
<dbReference type="KEGG" id="acek:FLP30_06810"/>
<sequence>MTSSPMGGLPWPGLMPDTRHDPQADSKTAATQPTALSPGSMTDGALAALVEDGDTVVLSEAARTLLNAISANTAPGTTAPNTTAPEQGTSQPKGSASTPPSTTVEEGQAPPQQPTTTLPDSPTPVQTPPLYGYSRPQSGTLPLELPQSSEMLDTPLFFNDTAQTTTPSLATGGASGSSNTVPQPSGLTMFLQASADTVPAATTTPNRVGPDSLHTLAALQDTADETTLPTAASISTSPTQTGQPASAQELTNAQTATSLETTLRNAQAEADATFAQYVLPPTTRTRTASTGAGGSGLSGNLPTLESSALSALLGGEAALAQQLGPHSTPRRGNTPLQPDTSDSLGAPGRIQTLQDSATQADMADASGTLLAHRVLQTGLLALLSSTDATLEQIALYASDPNTRTLAGDTNPPSPALSAWLAEQGNAMNAAFPAMMVSNSALTPFVAQGWAFVLFGFPSSGVTPIPRQPRRRRQRGRRTPFRQSLPEAHAAGGLAAQG</sequence>
<name>A0A5C1YNL2_9PROT</name>
<dbReference type="RefSeq" id="WP_149279141.1">
    <property type="nucleotide sequence ID" value="NZ_CP043506.1"/>
</dbReference>
<feature type="compositionally biased region" description="Basic residues" evidence="1">
    <location>
        <begin position="467"/>
        <end position="479"/>
    </location>
</feature>
<dbReference type="AlphaFoldDB" id="A0A5C1YNL2"/>